<dbReference type="AlphaFoldDB" id="A0A6J6C0M5"/>
<sequence>MILTWLLPGALLRPERKNALARQMEFLESVIDDAESGEHIHVSFERHRYRDLAGTPIEKFCYLSIAQGLALLPPLRELARQCKFQIERERAIDVEIAPARATLKLLTYFPALILFGAAIGNVMPVNQSLLAPIPVGMVLLSIALQVLGRRWSERIIAHARS</sequence>
<accession>A0A6J6C0M5</accession>
<keyword evidence="1" id="KW-0812">Transmembrane</keyword>
<name>A0A6J6C0M5_9ZZZZ</name>
<organism evidence="2">
    <name type="scientific">freshwater metagenome</name>
    <dbReference type="NCBI Taxonomy" id="449393"/>
    <lineage>
        <taxon>unclassified sequences</taxon>
        <taxon>metagenomes</taxon>
        <taxon>ecological metagenomes</taxon>
    </lineage>
</organism>
<dbReference type="EMBL" id="CAEZSV010000002">
    <property type="protein sequence ID" value="CAB4544654.1"/>
    <property type="molecule type" value="Genomic_DNA"/>
</dbReference>
<evidence type="ECO:0000313" key="2">
    <source>
        <dbReference type="EMBL" id="CAB4544654.1"/>
    </source>
</evidence>
<evidence type="ECO:0000256" key="1">
    <source>
        <dbReference type="SAM" id="Phobius"/>
    </source>
</evidence>
<feature type="transmembrane region" description="Helical" evidence="1">
    <location>
        <begin position="105"/>
        <end position="123"/>
    </location>
</feature>
<reference evidence="2" key="1">
    <citation type="submission" date="2020-05" db="EMBL/GenBank/DDBJ databases">
        <authorList>
            <person name="Chiriac C."/>
            <person name="Salcher M."/>
            <person name="Ghai R."/>
            <person name="Kavagutti S V."/>
        </authorList>
    </citation>
    <scope>NUCLEOTIDE SEQUENCE</scope>
</reference>
<keyword evidence="1" id="KW-0472">Membrane</keyword>
<protein>
    <submittedName>
        <fullName evidence="2">Unannotated protein</fullName>
    </submittedName>
</protein>
<proteinExistence type="predicted"/>
<feature type="transmembrane region" description="Helical" evidence="1">
    <location>
        <begin position="129"/>
        <end position="147"/>
    </location>
</feature>
<gene>
    <name evidence="2" type="ORF">UFOPK1506_00022</name>
</gene>
<keyword evidence="1" id="KW-1133">Transmembrane helix</keyword>